<dbReference type="Proteomes" id="UP000075809">
    <property type="component" value="Unassembled WGS sequence"/>
</dbReference>
<sequence length="262" mass="29389">MTLVIGRTSVRTVLLTSLLPISVVLVVLARAGDVATLEYGVEPLPASREQRPRPDTVLSFILARDVLSGDHCNDGECLNFVARLSFADEERPLHSVASVKVLLRILYSLRGKTSWQNSLDDDSLRCLLPLIFVTIRFEDLKADNRDVQNVLEIPAVAVAINIDVIAMKTRFLGGHFFSVKGVRAYTREIRRDEKSDNLELLFIGYRFAIEEVARKLTEYVCANSMEETWQVKRVDSHADYITVANHPSTGSKSDEQKTRGLV</sequence>
<proteinExistence type="predicted"/>
<dbReference type="EMBL" id="KQ982745">
    <property type="protein sequence ID" value="KYQ51350.1"/>
    <property type="molecule type" value="Genomic_DNA"/>
</dbReference>
<evidence type="ECO:0000313" key="1">
    <source>
        <dbReference type="EMBL" id="KYQ51350.1"/>
    </source>
</evidence>
<dbReference type="AlphaFoldDB" id="A0A151WTX3"/>
<protein>
    <submittedName>
        <fullName evidence="1">Uncharacterized protein</fullName>
    </submittedName>
</protein>
<organism evidence="1 2">
    <name type="scientific">Mycetomoellerius zeteki</name>
    <dbReference type="NCBI Taxonomy" id="64791"/>
    <lineage>
        <taxon>Eukaryota</taxon>
        <taxon>Metazoa</taxon>
        <taxon>Ecdysozoa</taxon>
        <taxon>Arthropoda</taxon>
        <taxon>Hexapoda</taxon>
        <taxon>Insecta</taxon>
        <taxon>Pterygota</taxon>
        <taxon>Neoptera</taxon>
        <taxon>Endopterygota</taxon>
        <taxon>Hymenoptera</taxon>
        <taxon>Apocrita</taxon>
        <taxon>Aculeata</taxon>
        <taxon>Formicoidea</taxon>
        <taxon>Formicidae</taxon>
        <taxon>Myrmicinae</taxon>
        <taxon>Mycetomoellerius</taxon>
    </lineage>
</organism>
<gene>
    <name evidence="1" type="ORF">ALC60_09515</name>
</gene>
<accession>A0A151WTX3</accession>
<evidence type="ECO:0000313" key="2">
    <source>
        <dbReference type="Proteomes" id="UP000075809"/>
    </source>
</evidence>
<keyword evidence="2" id="KW-1185">Reference proteome</keyword>
<name>A0A151WTX3_9HYME</name>
<reference evidence="1 2" key="1">
    <citation type="submission" date="2015-09" db="EMBL/GenBank/DDBJ databases">
        <title>Trachymyrmex zeteki WGS genome.</title>
        <authorList>
            <person name="Nygaard S."/>
            <person name="Hu H."/>
            <person name="Boomsma J."/>
            <person name="Zhang G."/>
        </authorList>
    </citation>
    <scope>NUCLEOTIDE SEQUENCE [LARGE SCALE GENOMIC DNA]</scope>
    <source>
        <strain evidence="1">Tzet28-1</strain>
        <tissue evidence="1">Whole body</tissue>
    </source>
</reference>